<evidence type="ECO:0000256" key="4">
    <source>
        <dbReference type="ARBA" id="ARBA00023136"/>
    </source>
</evidence>
<dbReference type="SUPFAM" id="SSF144083">
    <property type="entry name" value="Magnesium transport protein CorA, transmembrane region"/>
    <property type="match status" value="1"/>
</dbReference>
<feature type="compositionally biased region" description="Low complexity" evidence="5">
    <location>
        <begin position="249"/>
        <end position="283"/>
    </location>
</feature>
<accession>A0ABR3G725</accession>
<dbReference type="InterPro" id="IPR002523">
    <property type="entry name" value="MgTranspt_CorA/ZnTranspt_ZntB"/>
</dbReference>
<sequence length="456" mass="50932">MQKPLVKAIAEHYGLSSRHTSALTADPPSISESEREPRPVTQSRVDRMRASLHRNRDPENGGYSGNFGEPAVRGDEDLKRGKGGYMDLVSNVWHWHAVEWGGRFMCIGFNSLHQALASSVPTEPKSEDESDYEDEWSGDEDGEKAMDKGENNPQGIRLWSWLVLCDDGAYITIPGFYTKYDHGLPIAVHILTGAGRLKVDQRKEMQRDPKLSHISRLHRLARQLATLKRMYETKKIIIDNVLYRQENSLSKPHTTTTDTSSHIPPSSIIPTSSSSSSPGWTPGPVGPMGDPDILGVPLSPLAVAKFERLRDRVKLYALGEIDDCLAEKSELVSMTFNLIAMKEAQAVERLTRVAIFLTKFTFLFLPLTLITGYFSMQLNNTAGKYGEKDFWGASGVFVGIMILILYTVGRSTETLETGIMWKSVKEVWFGCFGKKKKNGKGRKKHGNSKGRWGGRV</sequence>
<dbReference type="InterPro" id="IPR045863">
    <property type="entry name" value="CorA_TM1_TM2"/>
</dbReference>
<proteinExistence type="predicted"/>
<evidence type="ECO:0000256" key="5">
    <source>
        <dbReference type="SAM" id="MobiDB-lite"/>
    </source>
</evidence>
<name>A0ABR3G725_9PEZI</name>
<evidence type="ECO:0000313" key="8">
    <source>
        <dbReference type="Proteomes" id="UP001447188"/>
    </source>
</evidence>
<feature type="transmembrane region" description="Helical" evidence="6">
    <location>
        <begin position="390"/>
        <end position="408"/>
    </location>
</feature>
<comment type="subcellular location">
    <subcellularLocation>
        <location evidence="1">Cell membrane</location>
        <topology evidence="1">Multi-pass membrane protein</topology>
    </subcellularLocation>
</comment>
<feature type="region of interest" description="Disordered" evidence="5">
    <location>
        <begin position="17"/>
        <end position="75"/>
    </location>
</feature>
<feature type="region of interest" description="Disordered" evidence="5">
    <location>
        <begin position="436"/>
        <end position="456"/>
    </location>
</feature>
<dbReference type="Proteomes" id="UP001447188">
    <property type="component" value="Unassembled WGS sequence"/>
</dbReference>
<protein>
    <submittedName>
        <fullName evidence="7">Uncharacterized protein</fullName>
    </submittedName>
</protein>
<keyword evidence="4 6" id="KW-0472">Membrane</keyword>
<keyword evidence="3 6" id="KW-1133">Transmembrane helix</keyword>
<keyword evidence="8" id="KW-1185">Reference proteome</keyword>
<feature type="compositionally biased region" description="Basic and acidic residues" evidence="5">
    <location>
        <begin position="32"/>
        <end position="59"/>
    </location>
</feature>
<organism evidence="7 8">
    <name type="scientific">Discina gigas</name>
    <dbReference type="NCBI Taxonomy" id="1032678"/>
    <lineage>
        <taxon>Eukaryota</taxon>
        <taxon>Fungi</taxon>
        <taxon>Dikarya</taxon>
        <taxon>Ascomycota</taxon>
        <taxon>Pezizomycotina</taxon>
        <taxon>Pezizomycetes</taxon>
        <taxon>Pezizales</taxon>
        <taxon>Discinaceae</taxon>
        <taxon>Discina</taxon>
    </lineage>
</organism>
<dbReference type="Gene3D" id="1.20.58.340">
    <property type="entry name" value="Magnesium transport protein CorA, transmembrane region"/>
    <property type="match status" value="1"/>
</dbReference>
<feature type="region of interest" description="Disordered" evidence="5">
    <location>
        <begin position="120"/>
        <end position="150"/>
    </location>
</feature>
<comment type="caution">
    <text evidence="7">The sequence shown here is derived from an EMBL/GenBank/DDBJ whole genome shotgun (WGS) entry which is preliminary data.</text>
</comment>
<dbReference type="PANTHER" id="PTHR46494">
    <property type="entry name" value="CORA FAMILY METAL ION TRANSPORTER (EUROFUNG)"/>
    <property type="match status" value="1"/>
</dbReference>
<dbReference type="Pfam" id="PF01544">
    <property type="entry name" value="CorA"/>
    <property type="match status" value="1"/>
</dbReference>
<gene>
    <name evidence="7" type="ORF">Q9L58_009502</name>
</gene>
<evidence type="ECO:0000256" key="6">
    <source>
        <dbReference type="SAM" id="Phobius"/>
    </source>
</evidence>
<dbReference type="EMBL" id="JBBBZM010000227">
    <property type="protein sequence ID" value="KAL0631628.1"/>
    <property type="molecule type" value="Genomic_DNA"/>
</dbReference>
<feature type="transmembrane region" description="Helical" evidence="6">
    <location>
        <begin position="350"/>
        <end position="370"/>
    </location>
</feature>
<dbReference type="PANTHER" id="PTHR46494:SF1">
    <property type="entry name" value="CORA FAMILY METAL ION TRANSPORTER (EUROFUNG)"/>
    <property type="match status" value="1"/>
</dbReference>
<feature type="compositionally biased region" description="Acidic residues" evidence="5">
    <location>
        <begin position="126"/>
        <end position="142"/>
    </location>
</feature>
<evidence type="ECO:0000256" key="2">
    <source>
        <dbReference type="ARBA" id="ARBA00022692"/>
    </source>
</evidence>
<reference evidence="7 8" key="1">
    <citation type="submission" date="2024-02" db="EMBL/GenBank/DDBJ databases">
        <title>Discinaceae phylogenomics.</title>
        <authorList>
            <person name="Dirks A.C."/>
            <person name="James T.Y."/>
        </authorList>
    </citation>
    <scope>NUCLEOTIDE SEQUENCE [LARGE SCALE GENOMIC DNA]</scope>
    <source>
        <strain evidence="7 8">ACD0624</strain>
    </source>
</reference>
<evidence type="ECO:0000256" key="3">
    <source>
        <dbReference type="ARBA" id="ARBA00022989"/>
    </source>
</evidence>
<keyword evidence="2 6" id="KW-0812">Transmembrane</keyword>
<feature type="region of interest" description="Disordered" evidence="5">
    <location>
        <begin position="249"/>
        <end position="286"/>
    </location>
</feature>
<evidence type="ECO:0000313" key="7">
    <source>
        <dbReference type="EMBL" id="KAL0631628.1"/>
    </source>
</evidence>
<evidence type="ECO:0000256" key="1">
    <source>
        <dbReference type="ARBA" id="ARBA00004651"/>
    </source>
</evidence>